<dbReference type="InterPro" id="IPR036179">
    <property type="entry name" value="Ig-like_dom_sf"/>
</dbReference>
<dbReference type="SMART" id="SM00409">
    <property type="entry name" value="IG"/>
    <property type="match status" value="3"/>
</dbReference>
<dbReference type="InterPro" id="IPR003599">
    <property type="entry name" value="Ig_sub"/>
</dbReference>
<keyword evidence="3" id="KW-1015">Disulfide bond</keyword>
<evidence type="ECO:0000256" key="1">
    <source>
        <dbReference type="ARBA" id="ARBA00022729"/>
    </source>
</evidence>
<dbReference type="InterPro" id="IPR007110">
    <property type="entry name" value="Ig-like_dom"/>
</dbReference>
<dbReference type="GO" id="GO:0043005">
    <property type="term" value="C:neuron projection"/>
    <property type="evidence" value="ECO:0007669"/>
    <property type="project" value="TreeGrafter"/>
</dbReference>
<dbReference type="Proteomes" id="UP000005408">
    <property type="component" value="Unassembled WGS sequence"/>
</dbReference>
<proteinExistence type="predicted"/>
<dbReference type="SUPFAM" id="SSF48726">
    <property type="entry name" value="Immunoglobulin"/>
    <property type="match status" value="3"/>
</dbReference>
<dbReference type="EnsemblMetazoa" id="G12850.1">
    <property type="protein sequence ID" value="G12850.1:cds"/>
    <property type="gene ID" value="G12850"/>
</dbReference>
<accession>A0A8W8I7D2</accession>
<keyword evidence="4" id="KW-0393">Immunoglobulin domain</keyword>
<feature type="domain" description="Ig-like" evidence="6">
    <location>
        <begin position="303"/>
        <end position="409"/>
    </location>
</feature>
<dbReference type="InterPro" id="IPR051170">
    <property type="entry name" value="Neural/epithelial_adhesion"/>
</dbReference>
<name>A0A8W8I7D2_MAGGI</name>
<protein>
    <recommendedName>
        <fullName evidence="6">Ig-like domain-containing protein</fullName>
    </recommendedName>
</protein>
<keyword evidence="2" id="KW-0677">Repeat</keyword>
<evidence type="ECO:0000313" key="8">
    <source>
        <dbReference type="Proteomes" id="UP000005408"/>
    </source>
</evidence>
<dbReference type="Gene3D" id="2.60.40.10">
    <property type="entry name" value="Immunoglobulins"/>
    <property type="match status" value="3"/>
</dbReference>
<feature type="transmembrane region" description="Helical" evidence="5">
    <location>
        <begin position="423"/>
        <end position="442"/>
    </location>
</feature>
<evidence type="ECO:0000259" key="6">
    <source>
        <dbReference type="PROSITE" id="PS50835"/>
    </source>
</evidence>
<dbReference type="AlphaFoldDB" id="A0A8W8I7D2"/>
<sequence length="558" mass="63060">MCSFATRSLTASLPPWITSIFEAAYFVPLSHSSPLNLKCKAQNGNISYRWFKDNDKLHTNDRVVVNEQSGDITFRNLIKKDFGLYYCVAENKHGSSVSSFVKILEAALGVFGVITNKTIACKVFHHCKISCSNKPNCQPINECKFEWKSGAATANTIITNENIAIDSEGDLHFLNFNRSYASHDLSCGIWNEKLRIFTKGSFYTVEINEHNSTAISQSIWKNNPKAVIGENATLQCIFSGSPVPNIQWLSISGSMITSNSKYVIKQYGRELLIRNVTFDDDGFYRCVADGNLTNDIYLNVTAPPIFADSGSRFMMRLLHFSYQEETEISCNAISAPNELKPVVMQWMKNGRILHEGIDFIYFKYSSFTFSEEKSKLHIAYNLTINETSGCYTCVIKNSEGIAVANFILTTRNSDIIMNNISHMYAVITVCAVMVIILGVIIVRKKVICKTNEYTPEEVVEVEEDRAYSDPVIELSENIYSSCCDEELSYDTPQMMPSVDNPDHYYNSLRECIGEQADNNCYDCADNVSGIYNISFRRNSHTMMRLSDNLRSVERCKDT</sequence>
<keyword evidence="5" id="KW-0472">Membrane</keyword>
<dbReference type="PANTHER" id="PTHR12231:SF253">
    <property type="entry name" value="DPR-INTERACTING PROTEIN ETA, ISOFORM B-RELATED"/>
    <property type="match status" value="1"/>
</dbReference>
<keyword evidence="5" id="KW-0812">Transmembrane</keyword>
<evidence type="ECO:0000256" key="4">
    <source>
        <dbReference type="ARBA" id="ARBA00023319"/>
    </source>
</evidence>
<organism evidence="7 8">
    <name type="scientific">Magallana gigas</name>
    <name type="common">Pacific oyster</name>
    <name type="synonym">Crassostrea gigas</name>
    <dbReference type="NCBI Taxonomy" id="29159"/>
    <lineage>
        <taxon>Eukaryota</taxon>
        <taxon>Metazoa</taxon>
        <taxon>Spiralia</taxon>
        <taxon>Lophotrochozoa</taxon>
        <taxon>Mollusca</taxon>
        <taxon>Bivalvia</taxon>
        <taxon>Autobranchia</taxon>
        <taxon>Pteriomorphia</taxon>
        <taxon>Ostreida</taxon>
        <taxon>Ostreoidea</taxon>
        <taxon>Ostreidae</taxon>
        <taxon>Magallana</taxon>
    </lineage>
</organism>
<dbReference type="SMART" id="SM00408">
    <property type="entry name" value="IGc2"/>
    <property type="match status" value="2"/>
</dbReference>
<dbReference type="PROSITE" id="PS50835">
    <property type="entry name" value="IG_LIKE"/>
    <property type="match status" value="3"/>
</dbReference>
<feature type="domain" description="Ig-like" evidence="6">
    <location>
        <begin position="15"/>
        <end position="98"/>
    </location>
</feature>
<dbReference type="InterPro" id="IPR003598">
    <property type="entry name" value="Ig_sub2"/>
</dbReference>
<keyword evidence="8" id="KW-1185">Reference proteome</keyword>
<evidence type="ECO:0000256" key="2">
    <source>
        <dbReference type="ARBA" id="ARBA00022737"/>
    </source>
</evidence>
<evidence type="ECO:0000256" key="3">
    <source>
        <dbReference type="ARBA" id="ARBA00023157"/>
    </source>
</evidence>
<dbReference type="InterPro" id="IPR013783">
    <property type="entry name" value="Ig-like_fold"/>
</dbReference>
<evidence type="ECO:0000313" key="7">
    <source>
        <dbReference type="EnsemblMetazoa" id="G12850.1:cds"/>
    </source>
</evidence>
<dbReference type="PANTHER" id="PTHR12231">
    <property type="entry name" value="CTX-RELATED TYPE I TRANSMEMBRANE PROTEIN"/>
    <property type="match status" value="1"/>
</dbReference>
<keyword evidence="1" id="KW-0732">Signal</keyword>
<feature type="domain" description="Ig-like" evidence="6">
    <location>
        <begin position="229"/>
        <end position="301"/>
    </location>
</feature>
<dbReference type="Pfam" id="PF13927">
    <property type="entry name" value="Ig_3"/>
    <property type="match status" value="2"/>
</dbReference>
<evidence type="ECO:0000256" key="5">
    <source>
        <dbReference type="SAM" id="Phobius"/>
    </source>
</evidence>
<keyword evidence="5" id="KW-1133">Transmembrane helix</keyword>
<reference evidence="7" key="1">
    <citation type="submission" date="2022-08" db="UniProtKB">
        <authorList>
            <consortium name="EnsemblMetazoa"/>
        </authorList>
    </citation>
    <scope>IDENTIFICATION</scope>
    <source>
        <strain evidence="7">05x7-T-G4-1.051#20</strain>
    </source>
</reference>